<keyword evidence="2" id="KW-1185">Reference proteome</keyword>
<sequence length="53" mass="5730">MNCASLFDRNEATFEANTRLAEPGKLRMRALVVYGDVVSFAAKFAAIGGVRGH</sequence>
<proteinExistence type="predicted"/>
<evidence type="ECO:0000313" key="2">
    <source>
        <dbReference type="Proteomes" id="UP000655523"/>
    </source>
</evidence>
<comment type="caution">
    <text evidence="1">The sequence shown here is derived from an EMBL/GenBank/DDBJ whole genome shotgun (WGS) entry which is preliminary data.</text>
</comment>
<dbReference type="EMBL" id="WOEZ01000291">
    <property type="protein sequence ID" value="NPT61896.1"/>
    <property type="molecule type" value="Genomic_DNA"/>
</dbReference>
<name>A0A972NY21_9BURK</name>
<protein>
    <submittedName>
        <fullName evidence="1">Uncharacterized protein</fullName>
    </submittedName>
</protein>
<reference evidence="1 2" key="1">
    <citation type="submission" date="2019-11" db="EMBL/GenBank/DDBJ databases">
        <title>Metabolism of dissolved organic matter in forest soils.</title>
        <authorList>
            <person name="Cyle K.T."/>
            <person name="Wilhelm R.C."/>
            <person name="Martinez C.E."/>
        </authorList>
    </citation>
    <scope>NUCLEOTIDE SEQUENCE [LARGE SCALE GENOMIC DNA]</scope>
    <source>
        <strain evidence="1 2">5N</strain>
    </source>
</reference>
<dbReference type="RefSeq" id="WP_172177955.1">
    <property type="nucleotide sequence ID" value="NZ_WOEZ01000291.1"/>
</dbReference>
<accession>A0A972NY21</accession>
<dbReference type="Proteomes" id="UP000655523">
    <property type="component" value="Unassembled WGS sequence"/>
</dbReference>
<gene>
    <name evidence="1" type="ORF">GNZ13_47105</name>
</gene>
<dbReference type="AlphaFoldDB" id="A0A972NY21"/>
<organism evidence="1 2">
    <name type="scientific">Paraburkholderia elongata</name>
    <dbReference type="NCBI Taxonomy" id="2675747"/>
    <lineage>
        <taxon>Bacteria</taxon>
        <taxon>Pseudomonadati</taxon>
        <taxon>Pseudomonadota</taxon>
        <taxon>Betaproteobacteria</taxon>
        <taxon>Burkholderiales</taxon>
        <taxon>Burkholderiaceae</taxon>
        <taxon>Paraburkholderia</taxon>
    </lineage>
</organism>
<evidence type="ECO:0000313" key="1">
    <source>
        <dbReference type="EMBL" id="NPT61896.1"/>
    </source>
</evidence>